<dbReference type="InterPro" id="IPR050775">
    <property type="entry name" value="FAD-binding_Monooxygenases"/>
</dbReference>
<dbReference type="Proteomes" id="UP001172673">
    <property type="component" value="Unassembled WGS sequence"/>
</dbReference>
<evidence type="ECO:0000256" key="7">
    <source>
        <dbReference type="ARBA" id="ARBA00023033"/>
    </source>
</evidence>
<keyword evidence="5" id="KW-0521">NADP</keyword>
<evidence type="ECO:0000313" key="10">
    <source>
        <dbReference type="Proteomes" id="UP001172673"/>
    </source>
</evidence>
<dbReference type="PRINTS" id="PR00411">
    <property type="entry name" value="PNDRDTASEI"/>
</dbReference>
<accession>A0AA39CGM1</accession>
<feature type="region of interest" description="Disordered" evidence="8">
    <location>
        <begin position="1"/>
        <end position="43"/>
    </location>
</feature>
<evidence type="ECO:0000256" key="3">
    <source>
        <dbReference type="ARBA" id="ARBA00022630"/>
    </source>
</evidence>
<dbReference type="Gene3D" id="3.50.50.60">
    <property type="entry name" value="FAD/NAD(P)-binding domain"/>
    <property type="match status" value="2"/>
</dbReference>
<dbReference type="GO" id="GO:0004499">
    <property type="term" value="F:N,N-dimethylaniline monooxygenase activity"/>
    <property type="evidence" value="ECO:0007669"/>
    <property type="project" value="InterPro"/>
</dbReference>
<feature type="compositionally biased region" description="Polar residues" evidence="8">
    <location>
        <begin position="25"/>
        <end position="42"/>
    </location>
</feature>
<protein>
    <submittedName>
        <fullName evidence="9">Uncharacterized protein</fullName>
    </submittedName>
</protein>
<evidence type="ECO:0000256" key="4">
    <source>
        <dbReference type="ARBA" id="ARBA00022827"/>
    </source>
</evidence>
<evidence type="ECO:0000313" key="9">
    <source>
        <dbReference type="EMBL" id="KAJ9607391.1"/>
    </source>
</evidence>
<dbReference type="GO" id="GO:0050660">
    <property type="term" value="F:flavin adenine dinucleotide binding"/>
    <property type="evidence" value="ECO:0007669"/>
    <property type="project" value="InterPro"/>
</dbReference>
<comment type="similarity">
    <text evidence="2">Belongs to the FAD-binding monooxygenase family.</text>
</comment>
<dbReference type="Pfam" id="PF00743">
    <property type="entry name" value="FMO-like"/>
    <property type="match status" value="1"/>
</dbReference>
<keyword evidence="6" id="KW-0560">Oxidoreductase</keyword>
<dbReference type="InterPro" id="IPR036188">
    <property type="entry name" value="FAD/NAD-bd_sf"/>
</dbReference>
<evidence type="ECO:0000256" key="1">
    <source>
        <dbReference type="ARBA" id="ARBA00001974"/>
    </source>
</evidence>
<sequence length="639" mass="71762">MAPSPPHHARASVDKISAVPDTPQLGMNNTPLGQTSEPNYRTRSFDPLTLKQKYLEERDKRLLSHGSKGQYRPVSGTLAHYADDPWLREKTEREPINEQCEALIIGGGYGGELVAIKMIQAGVTDIRIVEKAGDFGGTWYWNRYPGAQCDVESYIYMPLCEEIGYMPSEKYAHAEELLAHAQRLGRHFGLYEKAIFQTEVQSLHWDAATTRWIAKTNRGDRIRARFVVPVTGLLHRPKMPGIPGIETFQGHSFHSSRWDYDYTGGNQKGNLSRLANKRVGIIGTGPTAVQIVPHLAKWAKDLYVFQRTPSSVAERNNTLTDPEWYSSLHPGWQKQRMENFQAILSGGRPDVDLVADGLTDLFLRLLPRTSTDTELDQEEQAAKRQMENFKDMEEIRARIDRIVHDATTAESLKPYYHRLCKRACFHDDYLPAFNRPNVHLIDTNGAGVAFITPSGVIVGEQSFELDCIVFASGFEMGTAWSQRSGIEIHGAQAGQTISSKWGEGASTFHGWTTRGFPNCFFVSSFQAAITVNFVHITHEQAVHLAYVVSTCRKRGIQTVQPTATAEDTWTEEIVSKGKLQSDFQRECTPGVVHNEKTPIEVAARNATYGGGSQAFMNILRRWREDDRLEGLDVEYSVLG</sequence>
<dbReference type="SUPFAM" id="SSF51905">
    <property type="entry name" value="FAD/NAD(P)-binding domain"/>
    <property type="match status" value="1"/>
</dbReference>
<reference evidence="9" key="1">
    <citation type="submission" date="2022-10" db="EMBL/GenBank/DDBJ databases">
        <title>Culturing micro-colonial fungi from biological soil crusts in the Mojave desert and describing Neophaeococcomyces mojavensis, and introducing the new genera and species Taxawa tesnikishii.</title>
        <authorList>
            <person name="Kurbessoian T."/>
            <person name="Stajich J.E."/>
        </authorList>
    </citation>
    <scope>NUCLEOTIDE SEQUENCE</scope>
    <source>
        <strain evidence="9">TK_41</strain>
    </source>
</reference>
<dbReference type="PANTHER" id="PTHR43098">
    <property type="entry name" value="L-ORNITHINE N(5)-MONOOXYGENASE-RELATED"/>
    <property type="match status" value="1"/>
</dbReference>
<keyword evidence="4" id="KW-0274">FAD</keyword>
<evidence type="ECO:0000256" key="8">
    <source>
        <dbReference type="SAM" id="MobiDB-lite"/>
    </source>
</evidence>
<comment type="cofactor">
    <cofactor evidence="1">
        <name>FAD</name>
        <dbReference type="ChEBI" id="CHEBI:57692"/>
    </cofactor>
</comment>
<dbReference type="GO" id="GO:0050661">
    <property type="term" value="F:NADP binding"/>
    <property type="evidence" value="ECO:0007669"/>
    <property type="project" value="InterPro"/>
</dbReference>
<evidence type="ECO:0000256" key="6">
    <source>
        <dbReference type="ARBA" id="ARBA00023002"/>
    </source>
</evidence>
<dbReference type="AlphaFoldDB" id="A0AA39CGM1"/>
<evidence type="ECO:0000256" key="5">
    <source>
        <dbReference type="ARBA" id="ARBA00022857"/>
    </source>
</evidence>
<dbReference type="EMBL" id="JAPDRK010000012">
    <property type="protein sequence ID" value="KAJ9607391.1"/>
    <property type="molecule type" value="Genomic_DNA"/>
</dbReference>
<keyword evidence="7" id="KW-0503">Monooxygenase</keyword>
<comment type="caution">
    <text evidence="9">The sequence shown here is derived from an EMBL/GenBank/DDBJ whole genome shotgun (WGS) entry which is preliminary data.</text>
</comment>
<keyword evidence="10" id="KW-1185">Reference proteome</keyword>
<organism evidence="9 10">
    <name type="scientific">Cladophialophora chaetospira</name>
    <dbReference type="NCBI Taxonomy" id="386627"/>
    <lineage>
        <taxon>Eukaryota</taxon>
        <taxon>Fungi</taxon>
        <taxon>Dikarya</taxon>
        <taxon>Ascomycota</taxon>
        <taxon>Pezizomycotina</taxon>
        <taxon>Eurotiomycetes</taxon>
        <taxon>Chaetothyriomycetidae</taxon>
        <taxon>Chaetothyriales</taxon>
        <taxon>Herpotrichiellaceae</taxon>
        <taxon>Cladophialophora</taxon>
    </lineage>
</organism>
<dbReference type="FunFam" id="3.50.50.60:FF:000341">
    <property type="entry name" value="Baeyer-Villiger monooxygenase"/>
    <property type="match status" value="1"/>
</dbReference>
<dbReference type="PANTHER" id="PTHR43098:SF4">
    <property type="entry name" value="BLR3857 PROTEIN"/>
    <property type="match status" value="1"/>
</dbReference>
<gene>
    <name evidence="9" type="ORF">H2200_008464</name>
</gene>
<name>A0AA39CGM1_9EURO</name>
<evidence type="ECO:0000256" key="2">
    <source>
        <dbReference type="ARBA" id="ARBA00010139"/>
    </source>
</evidence>
<proteinExistence type="inferred from homology"/>
<keyword evidence="3" id="KW-0285">Flavoprotein</keyword>
<dbReference type="InterPro" id="IPR020946">
    <property type="entry name" value="Flavin_mOase-like"/>
</dbReference>